<dbReference type="EMBL" id="MLAK01001074">
    <property type="protein sequence ID" value="OHS98096.1"/>
    <property type="molecule type" value="Genomic_DNA"/>
</dbReference>
<accession>A0A1J4JG26</accession>
<gene>
    <name evidence="2" type="ORF">TRFO_35512</name>
</gene>
<evidence type="ECO:0000313" key="2">
    <source>
        <dbReference type="EMBL" id="OHS98096.1"/>
    </source>
</evidence>
<protein>
    <submittedName>
        <fullName evidence="2">Uncharacterized protein</fullName>
    </submittedName>
</protein>
<evidence type="ECO:0000313" key="3">
    <source>
        <dbReference type="Proteomes" id="UP000179807"/>
    </source>
</evidence>
<sequence>MFEETKHLKIQNFLYSFLSFQITFLNINMNFFIINMVEYKIRYVQIKIEKVYRRIPKMDVDNFDAYSEDKAIFFDGFAKMIYNNRNYLNLDEWTKTIVEKHSILYIHVLCKHSNKISATCKERMWISLSFVEEKKVGIEFITSQNTILLYTGYPYAQNLFAMPYKAYSRLRHILESPEYQKILATHETANDAVNIFFMYFKIKLKGLKFVVKDNNRWLTDLESMNNLKNLKDLIVSMKKEVYSYATNLSVNDFYIFVTKFISKDEISETDNPGNIIALLGTLHKVMHRLYTKDNFIISED</sequence>
<organism evidence="2 3">
    <name type="scientific">Tritrichomonas foetus</name>
    <dbReference type="NCBI Taxonomy" id="1144522"/>
    <lineage>
        <taxon>Eukaryota</taxon>
        <taxon>Metamonada</taxon>
        <taxon>Parabasalia</taxon>
        <taxon>Tritrichomonadida</taxon>
        <taxon>Tritrichomonadidae</taxon>
        <taxon>Tritrichomonas</taxon>
    </lineage>
</organism>
<name>A0A1J4JG26_9EUKA</name>
<feature type="transmembrane region" description="Helical" evidence="1">
    <location>
        <begin position="12"/>
        <end position="34"/>
    </location>
</feature>
<dbReference type="AlphaFoldDB" id="A0A1J4JG26"/>
<comment type="caution">
    <text evidence="2">The sequence shown here is derived from an EMBL/GenBank/DDBJ whole genome shotgun (WGS) entry which is preliminary data.</text>
</comment>
<dbReference type="RefSeq" id="XP_068351233.1">
    <property type="nucleotide sequence ID" value="XM_068510297.1"/>
</dbReference>
<keyword evidence="3" id="KW-1185">Reference proteome</keyword>
<dbReference type="VEuPathDB" id="TrichDB:TRFO_35512"/>
<dbReference type="Proteomes" id="UP000179807">
    <property type="component" value="Unassembled WGS sequence"/>
</dbReference>
<keyword evidence="1" id="KW-0472">Membrane</keyword>
<keyword evidence="1" id="KW-1133">Transmembrane helix</keyword>
<keyword evidence="1" id="KW-0812">Transmembrane</keyword>
<evidence type="ECO:0000256" key="1">
    <source>
        <dbReference type="SAM" id="Phobius"/>
    </source>
</evidence>
<dbReference type="GeneID" id="94845001"/>
<reference evidence="2" key="1">
    <citation type="submission" date="2016-10" db="EMBL/GenBank/DDBJ databases">
        <authorList>
            <person name="Benchimol M."/>
            <person name="Almeida L.G."/>
            <person name="Vasconcelos A.T."/>
            <person name="Perreira-Neves A."/>
            <person name="Rosa I.A."/>
            <person name="Tasca T."/>
            <person name="Bogo M.R."/>
            <person name="de Souza W."/>
        </authorList>
    </citation>
    <scope>NUCLEOTIDE SEQUENCE [LARGE SCALE GENOMIC DNA]</scope>
    <source>
        <strain evidence="2">K</strain>
    </source>
</reference>
<proteinExistence type="predicted"/>